<evidence type="ECO:0000313" key="2">
    <source>
        <dbReference type="Proteomes" id="UP000681967"/>
    </source>
</evidence>
<dbReference type="Proteomes" id="UP000681967">
    <property type="component" value="Unassembled WGS sequence"/>
</dbReference>
<organism evidence="1 2">
    <name type="scientific">Rotaria magnacalcarata</name>
    <dbReference type="NCBI Taxonomy" id="392030"/>
    <lineage>
        <taxon>Eukaryota</taxon>
        <taxon>Metazoa</taxon>
        <taxon>Spiralia</taxon>
        <taxon>Gnathifera</taxon>
        <taxon>Rotifera</taxon>
        <taxon>Eurotatoria</taxon>
        <taxon>Bdelloidea</taxon>
        <taxon>Philodinida</taxon>
        <taxon>Philodinidae</taxon>
        <taxon>Rotaria</taxon>
    </lineage>
</organism>
<name>A0A8S3AB12_9BILA</name>
<gene>
    <name evidence="1" type="ORF">BYL167_LOCUS44213</name>
</gene>
<protein>
    <submittedName>
        <fullName evidence="1">Uncharacterized protein</fullName>
    </submittedName>
</protein>
<sequence length="54" mass="6123">MFSTSNIIIGQALAETYARIDGYHTFYSWSRLREGYSGVAIFCKTSLTPIRAEE</sequence>
<accession>A0A8S3AB12</accession>
<dbReference type="Gene3D" id="3.60.10.10">
    <property type="entry name" value="Endonuclease/exonuclease/phosphatase"/>
    <property type="match status" value="1"/>
</dbReference>
<dbReference type="InterPro" id="IPR036691">
    <property type="entry name" value="Endo/exonu/phosph_ase_sf"/>
</dbReference>
<comment type="caution">
    <text evidence="1">The sequence shown here is derived from an EMBL/GenBank/DDBJ whole genome shotgun (WGS) entry which is preliminary data.</text>
</comment>
<proteinExistence type="predicted"/>
<feature type="non-terminal residue" evidence="1">
    <location>
        <position position="54"/>
    </location>
</feature>
<dbReference type="AlphaFoldDB" id="A0A8S3AB12"/>
<reference evidence="1" key="1">
    <citation type="submission" date="2021-02" db="EMBL/GenBank/DDBJ databases">
        <authorList>
            <person name="Nowell W R."/>
        </authorList>
    </citation>
    <scope>NUCLEOTIDE SEQUENCE</scope>
</reference>
<evidence type="ECO:0000313" key="1">
    <source>
        <dbReference type="EMBL" id="CAF4704195.1"/>
    </source>
</evidence>
<dbReference type="EMBL" id="CAJOBH010119558">
    <property type="protein sequence ID" value="CAF4704195.1"/>
    <property type="molecule type" value="Genomic_DNA"/>
</dbReference>